<name>A0A1V4JZK2_PATFA</name>
<keyword evidence="2" id="KW-1185">Reference proteome</keyword>
<sequence>MPYTVTLQLPVQPRSKGGSRCHRSSFRKKFRVTSMGIKRGLCNTAVAQAPVELNSLKDIVFNVTLILK</sequence>
<protein>
    <submittedName>
        <fullName evidence="1">Uncharacterized protein</fullName>
    </submittedName>
</protein>
<reference evidence="1 2" key="1">
    <citation type="submission" date="2016-02" db="EMBL/GenBank/DDBJ databases">
        <title>Band-tailed pigeon sequencing and assembly.</title>
        <authorList>
            <person name="Soares A.E."/>
            <person name="Novak B.J."/>
            <person name="Rice E.S."/>
            <person name="O'Connell B."/>
            <person name="Chang D."/>
            <person name="Weber S."/>
            <person name="Shapiro B."/>
        </authorList>
    </citation>
    <scope>NUCLEOTIDE SEQUENCE [LARGE SCALE GENOMIC DNA]</scope>
    <source>
        <strain evidence="1">BTP2013</strain>
        <tissue evidence="1">Blood</tissue>
    </source>
</reference>
<dbReference type="AlphaFoldDB" id="A0A1V4JZK2"/>
<accession>A0A1V4JZK2</accession>
<gene>
    <name evidence="1" type="ORF">AV530_019777</name>
</gene>
<comment type="caution">
    <text evidence="1">The sequence shown here is derived from an EMBL/GenBank/DDBJ whole genome shotgun (WGS) entry which is preliminary data.</text>
</comment>
<evidence type="ECO:0000313" key="1">
    <source>
        <dbReference type="EMBL" id="OPJ77525.1"/>
    </source>
</evidence>
<proteinExistence type="predicted"/>
<evidence type="ECO:0000313" key="2">
    <source>
        <dbReference type="Proteomes" id="UP000190648"/>
    </source>
</evidence>
<dbReference type="EMBL" id="LSYS01005418">
    <property type="protein sequence ID" value="OPJ77525.1"/>
    <property type="molecule type" value="Genomic_DNA"/>
</dbReference>
<dbReference type="Proteomes" id="UP000190648">
    <property type="component" value="Unassembled WGS sequence"/>
</dbReference>
<organism evidence="1 2">
    <name type="scientific">Patagioenas fasciata monilis</name>
    <dbReference type="NCBI Taxonomy" id="372326"/>
    <lineage>
        <taxon>Eukaryota</taxon>
        <taxon>Metazoa</taxon>
        <taxon>Chordata</taxon>
        <taxon>Craniata</taxon>
        <taxon>Vertebrata</taxon>
        <taxon>Euteleostomi</taxon>
        <taxon>Archelosauria</taxon>
        <taxon>Archosauria</taxon>
        <taxon>Dinosauria</taxon>
        <taxon>Saurischia</taxon>
        <taxon>Theropoda</taxon>
        <taxon>Coelurosauria</taxon>
        <taxon>Aves</taxon>
        <taxon>Neognathae</taxon>
        <taxon>Neoaves</taxon>
        <taxon>Columbimorphae</taxon>
        <taxon>Columbiformes</taxon>
        <taxon>Columbidae</taxon>
        <taxon>Patagioenas</taxon>
    </lineage>
</organism>